<dbReference type="Proteomes" id="UP001528673">
    <property type="component" value="Unassembled WGS sequence"/>
</dbReference>
<dbReference type="NCBIfam" id="NF005463">
    <property type="entry name" value="PRK07059.1"/>
    <property type="match status" value="1"/>
</dbReference>
<dbReference type="SUPFAM" id="SSF56801">
    <property type="entry name" value="Acetyl-CoA synthetase-like"/>
    <property type="match status" value="1"/>
</dbReference>
<dbReference type="Gene3D" id="3.30.300.30">
    <property type="match status" value="1"/>
</dbReference>
<dbReference type="EC" id="6.2.1.3" evidence="5"/>
<comment type="subcellular location">
    <subcellularLocation>
        <location evidence="1">Membrane</location>
        <topology evidence="1">Peripheral membrane protein</topology>
    </subcellularLocation>
</comment>
<comment type="caution">
    <text evidence="10">The sequence shown here is derived from an EMBL/GenBank/DDBJ whole genome shotgun (WGS) entry which is preliminary data.</text>
</comment>
<dbReference type="PANTHER" id="PTHR43767">
    <property type="entry name" value="LONG-CHAIN-FATTY-ACID--COA LIGASE"/>
    <property type="match status" value="1"/>
</dbReference>
<evidence type="ECO:0000256" key="1">
    <source>
        <dbReference type="ARBA" id="ARBA00004170"/>
    </source>
</evidence>
<organism evidence="10 11">
    <name type="scientific">Curvibacter cyanobacteriorum</name>
    <dbReference type="NCBI Taxonomy" id="3026422"/>
    <lineage>
        <taxon>Bacteria</taxon>
        <taxon>Pseudomonadati</taxon>
        <taxon>Pseudomonadota</taxon>
        <taxon>Betaproteobacteria</taxon>
        <taxon>Burkholderiales</taxon>
        <taxon>Comamonadaceae</taxon>
        <taxon>Curvibacter</taxon>
    </lineage>
</organism>
<sequence length="558" mass="60891">MTDRPWLDSYPQGVPADIDPAHYASLVALLDEGFEKYASRVAYSFMGKDVTYAQANRQSQALAAYFQGLGLVKGDRVALMMPNMPQYPVCVAAVLRAGLVVVNVNPLYTPRELEHQLKDSGAKAIVLIENFATTLQQCLAHTPVKHIVLCAMGDELGLLKGALVNYVVRHVKKMVPEYQLPGAVRFRDAVSQGGRLSFTRPEIRADDVALLQYTGGTTGISKGAVLLHRNVIANVLQSEAWNSPVMSQVPAHQQATAVCALPLYHIFAFTVGMMLTLRIGGKLILIPNPRDLAAVLKELSRHVFHSFPAVNTLFNGLANHPDFNTVDWSNLKVSVGGGMAVQGAVAKLWLDKTGCPICEGYGLSETSPTVSCNPVTSKAYTGTIGVPLPSTYLKLLDDDGFEVPLGQPGEIAIKGPQVMAGYWQRPDETAKVMTPDGYFKTGDIGVVDEKGFYKIVDRKKDMILVSGFNVYPNEVEEVVADLDGVLECAAVGVPDEKTGEAVKLVIVKKNPDLTEAQVRDFCRANLTGYKQPRLIEFRTDLPKTPVGKILRRELRDKK</sequence>
<dbReference type="EMBL" id="JAQSIP010000005">
    <property type="protein sequence ID" value="MDD0839317.1"/>
    <property type="molecule type" value="Genomic_DNA"/>
</dbReference>
<evidence type="ECO:0000313" key="10">
    <source>
        <dbReference type="EMBL" id="MDD0839317.1"/>
    </source>
</evidence>
<dbReference type="InterPro" id="IPR025110">
    <property type="entry name" value="AMP-bd_C"/>
</dbReference>
<dbReference type="Gene3D" id="3.40.50.12780">
    <property type="entry name" value="N-terminal domain of ligase-like"/>
    <property type="match status" value="1"/>
</dbReference>
<dbReference type="PANTHER" id="PTHR43767:SF8">
    <property type="entry name" value="LONG-CHAIN-FATTY-ACID--COA LIGASE"/>
    <property type="match status" value="1"/>
</dbReference>
<evidence type="ECO:0000259" key="8">
    <source>
        <dbReference type="Pfam" id="PF00501"/>
    </source>
</evidence>
<evidence type="ECO:0000259" key="9">
    <source>
        <dbReference type="Pfam" id="PF13193"/>
    </source>
</evidence>
<keyword evidence="11" id="KW-1185">Reference proteome</keyword>
<feature type="domain" description="AMP-dependent synthetase/ligase" evidence="8">
    <location>
        <begin position="34"/>
        <end position="423"/>
    </location>
</feature>
<dbReference type="InterPro" id="IPR000873">
    <property type="entry name" value="AMP-dep_synth/lig_dom"/>
</dbReference>
<dbReference type="Pfam" id="PF13193">
    <property type="entry name" value="AMP-binding_C"/>
    <property type="match status" value="1"/>
</dbReference>
<evidence type="ECO:0000256" key="2">
    <source>
        <dbReference type="ARBA" id="ARBA00005005"/>
    </source>
</evidence>
<gene>
    <name evidence="10" type="ORF">PSQ40_12100</name>
</gene>
<dbReference type="GO" id="GO:0004467">
    <property type="term" value="F:long-chain fatty acid-CoA ligase activity"/>
    <property type="evidence" value="ECO:0007669"/>
    <property type="project" value="UniProtKB-EC"/>
</dbReference>
<dbReference type="InterPro" id="IPR020845">
    <property type="entry name" value="AMP-binding_CS"/>
</dbReference>
<protein>
    <recommendedName>
        <fullName evidence="6">Long-chain-fatty-acid--CoA ligase</fullName>
        <ecNumber evidence="5">6.2.1.3</ecNumber>
    </recommendedName>
    <alternativeName>
        <fullName evidence="7">Long-chain acyl-CoA synthetase</fullName>
    </alternativeName>
</protein>
<name>A0ABT5N2N0_9BURK</name>
<evidence type="ECO:0000256" key="6">
    <source>
        <dbReference type="ARBA" id="ARBA00039545"/>
    </source>
</evidence>
<reference evidence="10 11" key="1">
    <citation type="submission" date="2023-02" db="EMBL/GenBank/DDBJ databases">
        <title>Bacterial whole genomic sequence of Curvibacter sp. HBC61.</title>
        <authorList>
            <person name="Le V."/>
            <person name="Ko S.-R."/>
            <person name="Ahn C.-Y."/>
            <person name="Oh H.-M."/>
        </authorList>
    </citation>
    <scope>NUCLEOTIDE SEQUENCE [LARGE SCALE GENOMIC DNA]</scope>
    <source>
        <strain evidence="10 11">HBC61</strain>
    </source>
</reference>
<accession>A0ABT5N2N0</accession>
<evidence type="ECO:0000256" key="4">
    <source>
        <dbReference type="ARBA" id="ARBA00023136"/>
    </source>
</evidence>
<evidence type="ECO:0000313" key="11">
    <source>
        <dbReference type="Proteomes" id="UP001528673"/>
    </source>
</evidence>
<keyword evidence="4" id="KW-0472">Membrane</keyword>
<dbReference type="RefSeq" id="WP_273951767.1">
    <property type="nucleotide sequence ID" value="NZ_JAQSIP010000005.1"/>
</dbReference>
<evidence type="ECO:0000256" key="7">
    <source>
        <dbReference type="ARBA" id="ARBA00042773"/>
    </source>
</evidence>
<evidence type="ECO:0000256" key="5">
    <source>
        <dbReference type="ARBA" id="ARBA00026121"/>
    </source>
</evidence>
<feature type="domain" description="AMP-binding enzyme C-terminal" evidence="9">
    <location>
        <begin position="474"/>
        <end position="548"/>
    </location>
</feature>
<evidence type="ECO:0000256" key="3">
    <source>
        <dbReference type="ARBA" id="ARBA00022598"/>
    </source>
</evidence>
<dbReference type="Pfam" id="PF00501">
    <property type="entry name" value="AMP-binding"/>
    <property type="match status" value="1"/>
</dbReference>
<proteinExistence type="predicted"/>
<dbReference type="InterPro" id="IPR050237">
    <property type="entry name" value="ATP-dep_AMP-bd_enzyme"/>
</dbReference>
<dbReference type="InterPro" id="IPR045851">
    <property type="entry name" value="AMP-bd_C_sf"/>
</dbReference>
<keyword evidence="3 10" id="KW-0436">Ligase</keyword>
<dbReference type="CDD" id="cd05936">
    <property type="entry name" value="FC-FACS_FadD_like"/>
    <property type="match status" value="1"/>
</dbReference>
<dbReference type="InterPro" id="IPR042099">
    <property type="entry name" value="ANL_N_sf"/>
</dbReference>
<dbReference type="PROSITE" id="PS00455">
    <property type="entry name" value="AMP_BINDING"/>
    <property type="match status" value="1"/>
</dbReference>
<comment type="pathway">
    <text evidence="2">Lipid metabolism; fatty acid beta-oxidation.</text>
</comment>